<evidence type="ECO:0000313" key="1">
    <source>
        <dbReference type="EMBL" id="JAD63333.1"/>
    </source>
</evidence>
<proteinExistence type="predicted"/>
<dbReference type="AlphaFoldDB" id="A0A0A9BMD4"/>
<reference evidence="1" key="1">
    <citation type="submission" date="2014-09" db="EMBL/GenBank/DDBJ databases">
        <authorList>
            <person name="Magalhaes I.L.F."/>
            <person name="Oliveira U."/>
            <person name="Santos F.R."/>
            <person name="Vidigal T.H.D.A."/>
            <person name="Brescovit A.D."/>
            <person name="Santos A.J."/>
        </authorList>
    </citation>
    <scope>NUCLEOTIDE SEQUENCE</scope>
    <source>
        <tissue evidence="1">Shoot tissue taken approximately 20 cm above the soil surface</tissue>
    </source>
</reference>
<protein>
    <submittedName>
        <fullName evidence="1">Uncharacterized protein</fullName>
    </submittedName>
</protein>
<dbReference type="EMBL" id="GBRH01234562">
    <property type="protein sequence ID" value="JAD63333.1"/>
    <property type="molecule type" value="Transcribed_RNA"/>
</dbReference>
<reference evidence="1" key="2">
    <citation type="journal article" date="2015" name="Data Brief">
        <title>Shoot transcriptome of the giant reed, Arundo donax.</title>
        <authorList>
            <person name="Barrero R.A."/>
            <person name="Guerrero F.D."/>
            <person name="Moolhuijzen P."/>
            <person name="Goolsby J.A."/>
            <person name="Tidwell J."/>
            <person name="Bellgard S.E."/>
            <person name="Bellgard M.I."/>
        </authorList>
    </citation>
    <scope>NUCLEOTIDE SEQUENCE</scope>
    <source>
        <tissue evidence="1">Shoot tissue taken approximately 20 cm above the soil surface</tissue>
    </source>
</reference>
<accession>A0A0A9BMD4</accession>
<sequence length="43" mass="4788">MISQNNTYLTTQGYNRQFPLKPLIPGSRANLFSQTLPIPAPTP</sequence>
<organism evidence="1">
    <name type="scientific">Arundo donax</name>
    <name type="common">Giant reed</name>
    <name type="synonym">Donax arundinaceus</name>
    <dbReference type="NCBI Taxonomy" id="35708"/>
    <lineage>
        <taxon>Eukaryota</taxon>
        <taxon>Viridiplantae</taxon>
        <taxon>Streptophyta</taxon>
        <taxon>Embryophyta</taxon>
        <taxon>Tracheophyta</taxon>
        <taxon>Spermatophyta</taxon>
        <taxon>Magnoliopsida</taxon>
        <taxon>Liliopsida</taxon>
        <taxon>Poales</taxon>
        <taxon>Poaceae</taxon>
        <taxon>PACMAD clade</taxon>
        <taxon>Arundinoideae</taxon>
        <taxon>Arundineae</taxon>
        <taxon>Arundo</taxon>
    </lineage>
</organism>
<name>A0A0A9BMD4_ARUDO</name>